<evidence type="ECO:0000259" key="2">
    <source>
        <dbReference type="Pfam" id="PF04715"/>
    </source>
</evidence>
<feature type="domain" description="Chorismate-utilising enzyme C-terminal" evidence="1">
    <location>
        <begin position="194"/>
        <end position="447"/>
    </location>
</feature>
<dbReference type="Proteomes" id="UP000516361">
    <property type="component" value="Chromosome"/>
</dbReference>
<dbReference type="InterPro" id="IPR019999">
    <property type="entry name" value="Anth_synth_I-like"/>
</dbReference>
<evidence type="ECO:0000259" key="1">
    <source>
        <dbReference type="Pfam" id="PF00425"/>
    </source>
</evidence>
<name>A0A7G1G7Y5_9BACT</name>
<keyword evidence="4" id="KW-1185">Reference proteome</keyword>
<evidence type="ECO:0000313" key="4">
    <source>
        <dbReference type="Proteomes" id="UP000516361"/>
    </source>
</evidence>
<protein>
    <submittedName>
        <fullName evidence="3">Anthranilate synthase component I</fullName>
    </submittedName>
</protein>
<feature type="domain" description="Anthranilate synthase component I N-terminal" evidence="2">
    <location>
        <begin position="30"/>
        <end position="140"/>
    </location>
</feature>
<organism evidence="3 4">
    <name type="scientific">Tepiditoga spiralis</name>
    <dbReference type="NCBI Taxonomy" id="2108365"/>
    <lineage>
        <taxon>Bacteria</taxon>
        <taxon>Thermotogati</taxon>
        <taxon>Thermotogota</taxon>
        <taxon>Thermotogae</taxon>
        <taxon>Petrotogales</taxon>
        <taxon>Petrotogaceae</taxon>
        <taxon>Tepiditoga</taxon>
    </lineage>
</organism>
<dbReference type="SUPFAM" id="SSF56322">
    <property type="entry name" value="ADC synthase"/>
    <property type="match status" value="1"/>
</dbReference>
<dbReference type="PRINTS" id="PR00095">
    <property type="entry name" value="ANTSNTHASEI"/>
</dbReference>
<proteinExistence type="predicted"/>
<dbReference type="PANTHER" id="PTHR11236">
    <property type="entry name" value="AMINOBENZOATE/ANTHRANILATE SYNTHASE"/>
    <property type="match status" value="1"/>
</dbReference>
<dbReference type="InterPro" id="IPR005801">
    <property type="entry name" value="ADC_synthase"/>
</dbReference>
<dbReference type="EMBL" id="AP018712">
    <property type="protein sequence ID" value="BBE31013.1"/>
    <property type="molecule type" value="Genomic_DNA"/>
</dbReference>
<dbReference type="RefSeq" id="WP_190613311.1">
    <property type="nucleotide sequence ID" value="NZ_AP018712.1"/>
</dbReference>
<dbReference type="GO" id="GO:0000162">
    <property type="term" value="P:L-tryptophan biosynthetic process"/>
    <property type="evidence" value="ECO:0007669"/>
    <property type="project" value="TreeGrafter"/>
</dbReference>
<dbReference type="InParanoid" id="A0A7G1G7Y5"/>
<reference evidence="3 4" key="1">
    <citation type="submission" date="2018-06" db="EMBL/GenBank/DDBJ databases">
        <title>Genome sequencing of Oceanotoga sp. sy52.</title>
        <authorList>
            <person name="Mori K."/>
        </authorList>
    </citation>
    <scope>NUCLEOTIDE SEQUENCE [LARGE SCALE GENOMIC DNA]</scope>
    <source>
        <strain evidence="4">sy52</strain>
    </source>
</reference>
<evidence type="ECO:0000313" key="3">
    <source>
        <dbReference type="EMBL" id="BBE31013.1"/>
    </source>
</evidence>
<gene>
    <name evidence="3" type="primary">trpE</name>
    <name evidence="3" type="ORF">OSSY52_11540</name>
</gene>
<dbReference type="InterPro" id="IPR015890">
    <property type="entry name" value="Chorismate_C"/>
</dbReference>
<dbReference type="PANTHER" id="PTHR11236:SF9">
    <property type="entry name" value="ANTHRANILATE SYNTHASE COMPONENT 1"/>
    <property type="match status" value="1"/>
</dbReference>
<sequence length="468" mass="54634">MVSIEKINFETINTDLILQNLKFIGVFEKDNYSIFVLEKAFELIKKKEKYFLKKEGKRKFIKTNKNYLEVLNEFRKFIPENEFKNYKNIPFGGIGYLGYEYFNEVEDIKFNKKYHDNLYDCNFIFGRTFLILDYLKKEILILSMKYLNETKSIDTKSNVKKVKKEVENILNKKNYSKKGNLTPYFYKIIQNESKNEFLSKINYIKKEIENGNLIQCVLSRNIKIKTNIPFLNLYKRLRKNNPSPYMFYFNFDDITLFGTSPESMVSVKDEIILVNPIAGTRKRGCTKFEDNLLIEDLLNDKKEQAEHLMLVDLARNDLGKVSQKNTVNVKEYMNIEKFESVIHIVSKVNGLLEKNKTSYDVIKATFPAGTVTGAPKLQSIKTIELLEKDRRGPYAGLIGFFDFYGNFDSCITIRSAVCKEDTIRLQAGAGIVYDSIPEKEYLETENKIKSLLKVIKEEVKKQDDTFIG</sequence>
<dbReference type="AlphaFoldDB" id="A0A7G1G7Y5"/>
<dbReference type="KEGG" id="ocy:OSSY52_11540"/>
<dbReference type="Gene3D" id="3.60.120.10">
    <property type="entry name" value="Anthranilate synthase"/>
    <property type="match status" value="1"/>
</dbReference>
<dbReference type="Pfam" id="PF04715">
    <property type="entry name" value="Anth_synt_I_N"/>
    <property type="match status" value="1"/>
</dbReference>
<dbReference type="Pfam" id="PF00425">
    <property type="entry name" value="Chorismate_bind"/>
    <property type="match status" value="1"/>
</dbReference>
<accession>A0A7G1G7Y5</accession>
<dbReference type="InterPro" id="IPR006805">
    <property type="entry name" value="Anth_synth_I_N"/>
</dbReference>